<feature type="transmembrane region" description="Helical" evidence="9">
    <location>
        <begin position="43"/>
        <end position="63"/>
    </location>
</feature>
<organism evidence="10 11">
    <name type="scientific">Sungouiella intermedia</name>
    <dbReference type="NCBI Taxonomy" id="45354"/>
    <lineage>
        <taxon>Eukaryota</taxon>
        <taxon>Fungi</taxon>
        <taxon>Dikarya</taxon>
        <taxon>Ascomycota</taxon>
        <taxon>Saccharomycotina</taxon>
        <taxon>Pichiomycetes</taxon>
        <taxon>Metschnikowiaceae</taxon>
        <taxon>Sungouiella</taxon>
    </lineage>
</organism>
<feature type="transmembrane region" description="Helical" evidence="9">
    <location>
        <begin position="12"/>
        <end position="31"/>
    </location>
</feature>
<evidence type="ECO:0000256" key="1">
    <source>
        <dbReference type="ARBA" id="ARBA00004477"/>
    </source>
</evidence>
<evidence type="ECO:0000256" key="3">
    <source>
        <dbReference type="ARBA" id="ARBA00017057"/>
    </source>
</evidence>
<comment type="subcellular location">
    <subcellularLocation>
        <location evidence="1">Endoplasmic reticulum membrane</location>
        <topology evidence="1">Multi-pass membrane protein</topology>
    </subcellularLocation>
</comment>
<comment type="similarity">
    <text evidence="2">Belongs to the SPCS2 family.</text>
</comment>
<accession>A0A1L0BP47</accession>
<proteinExistence type="inferred from homology"/>
<evidence type="ECO:0000313" key="10">
    <source>
        <dbReference type="EMBL" id="SGZ53051.1"/>
    </source>
</evidence>
<dbReference type="GO" id="GO:0045047">
    <property type="term" value="P:protein targeting to ER"/>
    <property type="evidence" value="ECO:0007669"/>
    <property type="project" value="TreeGrafter"/>
</dbReference>
<keyword evidence="4 9" id="KW-0812">Transmembrane</keyword>
<dbReference type="InterPro" id="IPR009582">
    <property type="entry name" value="Spc2/SPCS2"/>
</dbReference>
<evidence type="ECO:0000256" key="6">
    <source>
        <dbReference type="ARBA" id="ARBA00022989"/>
    </source>
</evidence>
<dbReference type="GO" id="GO:0005787">
    <property type="term" value="C:signal peptidase complex"/>
    <property type="evidence" value="ECO:0007669"/>
    <property type="project" value="InterPro"/>
</dbReference>
<comment type="function">
    <text evidence="8">Component of the signal peptidase complex (SPC) which catalyzes the cleavage of N-terminal signal sequences from nascent proteins as they are translocated into the lumen of the endoplasmic reticulum. Enhances the enzymatic activity of SPC and facilitates the interactions between different components of the translocation site.</text>
</comment>
<dbReference type="Proteomes" id="UP000182259">
    <property type="component" value="Chromosome III"/>
</dbReference>
<evidence type="ECO:0000313" key="11">
    <source>
        <dbReference type="Proteomes" id="UP000182259"/>
    </source>
</evidence>
<dbReference type="AlphaFoldDB" id="A0A1L0BP47"/>
<evidence type="ECO:0000256" key="8">
    <source>
        <dbReference type="ARBA" id="ARBA00045608"/>
    </source>
</evidence>
<keyword evidence="5" id="KW-0256">Endoplasmic reticulum</keyword>
<evidence type="ECO:0000256" key="4">
    <source>
        <dbReference type="ARBA" id="ARBA00022692"/>
    </source>
</evidence>
<name>A0A1L0BP47_9ASCO</name>
<dbReference type="EMBL" id="LT635766">
    <property type="protein sequence ID" value="SGZ53051.1"/>
    <property type="molecule type" value="Genomic_DNA"/>
</dbReference>
<sequence length="144" mass="16425">MAQLGYEQSFTLIDTKLALGYLTVAIAGLLFYMDKKLAFKDTYYYVIACVALYGIISAILYYFTAGPEKNNKYVGYTDDKKKISVYTWTSKYDPIYHVKILSNDNVDSATLVDIPFTKFYDAFGFINQEVFTGLVKEALEKKSE</sequence>
<dbReference type="PANTHER" id="PTHR13085">
    <property type="entry name" value="MICROSOMAL SIGNAL PEPTIDASE 25 KDA SUBUNIT"/>
    <property type="match status" value="1"/>
</dbReference>
<gene>
    <name evidence="10" type="ORF">SAMEA4029009_CIC11G00000001103</name>
</gene>
<dbReference type="GO" id="GO:0006465">
    <property type="term" value="P:signal peptide processing"/>
    <property type="evidence" value="ECO:0007669"/>
    <property type="project" value="InterPro"/>
</dbReference>
<evidence type="ECO:0000256" key="9">
    <source>
        <dbReference type="SAM" id="Phobius"/>
    </source>
</evidence>
<protein>
    <recommendedName>
        <fullName evidence="3">Signal peptidase complex subunit 2</fullName>
    </recommendedName>
</protein>
<dbReference type="PANTHER" id="PTHR13085:SF0">
    <property type="entry name" value="SIGNAL PEPTIDASE COMPLEX SUBUNIT 2"/>
    <property type="match status" value="1"/>
</dbReference>
<evidence type="ECO:0000256" key="2">
    <source>
        <dbReference type="ARBA" id="ARBA00007324"/>
    </source>
</evidence>
<reference evidence="10 11" key="1">
    <citation type="submission" date="2016-10" db="EMBL/GenBank/DDBJ databases">
        <authorList>
            <person name="de Groot N.N."/>
        </authorList>
    </citation>
    <scope>NUCLEOTIDE SEQUENCE [LARGE SCALE GENOMIC DNA]</scope>
    <source>
        <strain evidence="10 11">PYCC 4715</strain>
    </source>
</reference>
<keyword evidence="7 9" id="KW-0472">Membrane</keyword>
<keyword evidence="6 9" id="KW-1133">Transmembrane helix</keyword>
<evidence type="ECO:0000256" key="5">
    <source>
        <dbReference type="ARBA" id="ARBA00022824"/>
    </source>
</evidence>
<dbReference type="Pfam" id="PF06703">
    <property type="entry name" value="SPC25"/>
    <property type="match status" value="1"/>
</dbReference>
<evidence type="ECO:0000256" key="7">
    <source>
        <dbReference type="ARBA" id="ARBA00023136"/>
    </source>
</evidence>